<dbReference type="PANTHER" id="PTHR30353:SF0">
    <property type="entry name" value="TRANSMEMBRANE PROTEIN"/>
    <property type="match status" value="1"/>
</dbReference>
<comment type="subcellular location">
    <subcellularLocation>
        <location evidence="1 7">Cell membrane</location>
        <topology evidence="1 7">Multi-pass membrane protein</topology>
    </subcellularLocation>
</comment>
<protein>
    <submittedName>
        <fullName evidence="9">VTT domain-containing protein</fullName>
    </submittedName>
</protein>
<feature type="domain" description="VTT" evidence="8">
    <location>
        <begin position="42"/>
        <end position="167"/>
    </location>
</feature>
<keyword evidence="5 7" id="KW-1133">Transmembrane helix</keyword>
<evidence type="ECO:0000256" key="2">
    <source>
        <dbReference type="ARBA" id="ARBA00010792"/>
    </source>
</evidence>
<keyword evidence="6 7" id="KW-0472">Membrane</keyword>
<name>A0ABX7NND5_9BACT</name>
<evidence type="ECO:0000256" key="6">
    <source>
        <dbReference type="ARBA" id="ARBA00023136"/>
    </source>
</evidence>
<gene>
    <name evidence="9" type="ORF">JY651_26895</name>
</gene>
<feature type="transmembrane region" description="Helical" evidence="7">
    <location>
        <begin position="182"/>
        <end position="200"/>
    </location>
</feature>
<dbReference type="PANTHER" id="PTHR30353">
    <property type="entry name" value="INNER MEMBRANE PROTEIN DEDA-RELATED"/>
    <property type="match status" value="1"/>
</dbReference>
<sequence>MMELLQKLLHLIRDPGPLIEWAGYPGLFLIIFLETGALIFFLPGDSLLVTAGLYAAKGDLNIWLLNALLIPAAIIGDAVSYQIGKRGGAALFNKPDSRLFKPEYLQRAHEFYEKHGGKAIIIARFMPLVRTFVPIVAGAAKMPYRRFATYNIVGGAAWILSMSFTGYVLGNIIPNIDKHIEKVIILVVLVSLSPGLWEYAKAKLAARRAGRAPSA</sequence>
<keyword evidence="10" id="KW-1185">Reference proteome</keyword>
<proteinExistence type="inferred from homology"/>
<feature type="transmembrane region" description="Helical" evidence="7">
    <location>
        <begin position="21"/>
        <end position="42"/>
    </location>
</feature>
<evidence type="ECO:0000313" key="9">
    <source>
        <dbReference type="EMBL" id="QSQ18979.1"/>
    </source>
</evidence>
<evidence type="ECO:0000256" key="7">
    <source>
        <dbReference type="RuleBase" id="RU367016"/>
    </source>
</evidence>
<feature type="transmembrane region" description="Helical" evidence="7">
    <location>
        <begin position="62"/>
        <end position="84"/>
    </location>
</feature>
<dbReference type="Pfam" id="PF09335">
    <property type="entry name" value="VTT_dom"/>
    <property type="match status" value="1"/>
</dbReference>
<evidence type="ECO:0000256" key="3">
    <source>
        <dbReference type="ARBA" id="ARBA00022475"/>
    </source>
</evidence>
<evidence type="ECO:0000256" key="4">
    <source>
        <dbReference type="ARBA" id="ARBA00022692"/>
    </source>
</evidence>
<accession>A0ABX7NND5</accession>
<feature type="transmembrane region" description="Helical" evidence="7">
    <location>
        <begin position="150"/>
        <end position="170"/>
    </location>
</feature>
<comment type="similarity">
    <text evidence="2 7">Belongs to the DedA family.</text>
</comment>
<reference evidence="9 10" key="1">
    <citation type="submission" date="2021-02" db="EMBL/GenBank/DDBJ databases">
        <title>De Novo genome assembly of isolated myxobacteria.</title>
        <authorList>
            <person name="Stevens D.C."/>
        </authorList>
    </citation>
    <scope>NUCLEOTIDE SEQUENCE [LARGE SCALE GENOMIC DNA]</scope>
    <source>
        <strain evidence="10">SCPEA02</strain>
    </source>
</reference>
<dbReference type="RefSeq" id="WP_206720567.1">
    <property type="nucleotide sequence ID" value="NZ_CP071090.1"/>
</dbReference>
<dbReference type="EMBL" id="CP071090">
    <property type="protein sequence ID" value="QSQ18979.1"/>
    <property type="molecule type" value="Genomic_DNA"/>
</dbReference>
<evidence type="ECO:0000256" key="1">
    <source>
        <dbReference type="ARBA" id="ARBA00004651"/>
    </source>
</evidence>
<dbReference type="InterPro" id="IPR032818">
    <property type="entry name" value="DedA-like"/>
</dbReference>
<dbReference type="InterPro" id="IPR032816">
    <property type="entry name" value="VTT_dom"/>
</dbReference>
<keyword evidence="3 7" id="KW-1003">Cell membrane</keyword>
<dbReference type="Proteomes" id="UP000662747">
    <property type="component" value="Chromosome"/>
</dbReference>
<evidence type="ECO:0000313" key="10">
    <source>
        <dbReference type="Proteomes" id="UP000662747"/>
    </source>
</evidence>
<evidence type="ECO:0000256" key="5">
    <source>
        <dbReference type="ARBA" id="ARBA00022989"/>
    </source>
</evidence>
<organism evidence="9 10">
    <name type="scientific">Pyxidicoccus parkwayensis</name>
    <dbReference type="NCBI Taxonomy" id="2813578"/>
    <lineage>
        <taxon>Bacteria</taxon>
        <taxon>Pseudomonadati</taxon>
        <taxon>Myxococcota</taxon>
        <taxon>Myxococcia</taxon>
        <taxon>Myxococcales</taxon>
        <taxon>Cystobacterineae</taxon>
        <taxon>Myxococcaceae</taxon>
        <taxon>Pyxidicoccus</taxon>
    </lineage>
</organism>
<keyword evidence="4 7" id="KW-0812">Transmembrane</keyword>
<evidence type="ECO:0000259" key="8">
    <source>
        <dbReference type="Pfam" id="PF09335"/>
    </source>
</evidence>